<evidence type="ECO:0000313" key="2">
    <source>
        <dbReference type="Proteomes" id="UP000078465"/>
    </source>
</evidence>
<reference evidence="1" key="1">
    <citation type="submission" date="2024-10" db="EMBL/GenBank/DDBJ databases">
        <title>Strain of Rhizobium-related bacteria isolated fromm roots of Vavilovia formosa.</title>
        <authorList>
            <person name="Kimeklis A."/>
            <person name="Afonin A."/>
        </authorList>
    </citation>
    <scope>NUCLEOTIDE SEQUENCE</scope>
    <source>
        <strain evidence="1">Vaf-46</strain>
    </source>
</reference>
<geneLocation type="plasmid" evidence="1 2">
    <name>unnamed3</name>
</geneLocation>
<dbReference type="Proteomes" id="UP000078465">
    <property type="component" value="Plasmid unnamed3"/>
</dbReference>
<organism evidence="1 2">
    <name type="scientific">Rhizobium ruizarguesonis</name>
    <dbReference type="NCBI Taxonomy" id="2081791"/>
    <lineage>
        <taxon>Bacteria</taxon>
        <taxon>Pseudomonadati</taxon>
        <taxon>Pseudomonadota</taxon>
        <taxon>Alphaproteobacteria</taxon>
        <taxon>Hyphomicrobiales</taxon>
        <taxon>Rhizobiaceae</taxon>
        <taxon>Rhizobium/Agrobacterium group</taxon>
        <taxon>Rhizobium</taxon>
    </lineage>
</organism>
<name>A0ACD5EGG1_9HYPH</name>
<sequence>MKTPVDRPARSASNASDVPKAVSSVVIGARKRMMWPNAAGEQDQPLKGAFLADLTDKFASVAVASDRTHGYEIPH</sequence>
<dbReference type="EMBL" id="CP171850">
    <property type="protein sequence ID" value="XKM38206.1"/>
    <property type="molecule type" value="Genomic_DNA"/>
</dbReference>
<gene>
    <name evidence="1" type="ORF">A4U53_000660</name>
</gene>
<accession>A0ACD5EGG1</accession>
<keyword evidence="1" id="KW-0614">Plasmid</keyword>
<evidence type="ECO:0000313" key="1">
    <source>
        <dbReference type="EMBL" id="XKM38206.1"/>
    </source>
</evidence>
<proteinExistence type="predicted"/>
<protein>
    <submittedName>
        <fullName evidence="1">Uncharacterized protein</fullName>
    </submittedName>
</protein>